<organism evidence="5 6">
    <name type="scientific">Candidatus Viridilinea halotolerans</name>
    <dbReference type="NCBI Taxonomy" id="2491704"/>
    <lineage>
        <taxon>Bacteria</taxon>
        <taxon>Bacillati</taxon>
        <taxon>Chloroflexota</taxon>
        <taxon>Chloroflexia</taxon>
        <taxon>Chloroflexales</taxon>
        <taxon>Chloroflexineae</taxon>
        <taxon>Oscillochloridaceae</taxon>
        <taxon>Candidatus Viridilinea</taxon>
    </lineage>
</organism>
<accession>A0A426TSH5</accession>
<keyword evidence="1 5" id="KW-0808">Transferase</keyword>
<protein>
    <submittedName>
        <fullName evidence="5">N-acetyltransferase</fullName>
    </submittedName>
</protein>
<evidence type="ECO:0000313" key="5">
    <source>
        <dbReference type="EMBL" id="RRR67030.1"/>
    </source>
</evidence>
<dbReference type="SUPFAM" id="SSF55729">
    <property type="entry name" value="Acyl-CoA N-acyltransferases (Nat)"/>
    <property type="match status" value="1"/>
</dbReference>
<name>A0A426TSH5_9CHLR</name>
<dbReference type="Pfam" id="PF13302">
    <property type="entry name" value="Acetyltransf_3"/>
    <property type="match status" value="1"/>
</dbReference>
<reference evidence="5 6" key="1">
    <citation type="submission" date="2018-12" db="EMBL/GenBank/DDBJ databases">
        <title>Genome Sequence of Candidatus Viridilinea halotolerans isolated from saline sulfide-rich spring.</title>
        <authorList>
            <person name="Grouzdev D.S."/>
            <person name="Burganskaya E.I."/>
            <person name="Krutkina M.S."/>
            <person name="Sukhacheva M.V."/>
            <person name="Gorlenko V.M."/>
        </authorList>
    </citation>
    <scope>NUCLEOTIDE SEQUENCE [LARGE SCALE GENOMIC DNA]</scope>
    <source>
        <strain evidence="5">Chok-6</strain>
    </source>
</reference>
<keyword evidence="2" id="KW-0012">Acyltransferase</keyword>
<dbReference type="GO" id="GO:0016747">
    <property type="term" value="F:acyltransferase activity, transferring groups other than amino-acyl groups"/>
    <property type="evidence" value="ECO:0007669"/>
    <property type="project" value="InterPro"/>
</dbReference>
<evidence type="ECO:0000259" key="4">
    <source>
        <dbReference type="PROSITE" id="PS51186"/>
    </source>
</evidence>
<sequence>MEVFIPTLETARLHLRAFALSDSSAVERLAGAAAIADTTLNIPHPYPQGAAADWIASHSERAQRGNGWTWAITTQSGGELLGAIGLSLVAQHQRGEMGYWMGQPFWNQGYTSEAAVAVLHHAFTIIGINRIYAYHFVRNPASGRVMQKIGMQCEGCQRQHVRKGDRFEDLIVYAVLRENWVEQKGCRHSV</sequence>
<dbReference type="PANTHER" id="PTHR43792:SF8">
    <property type="entry name" value="[RIBOSOMAL PROTEIN US5]-ALANINE N-ACETYLTRANSFERASE"/>
    <property type="match status" value="1"/>
</dbReference>
<dbReference type="PROSITE" id="PS51186">
    <property type="entry name" value="GNAT"/>
    <property type="match status" value="1"/>
</dbReference>
<evidence type="ECO:0000313" key="6">
    <source>
        <dbReference type="Proteomes" id="UP000280307"/>
    </source>
</evidence>
<comment type="caution">
    <text evidence="5">The sequence shown here is derived from an EMBL/GenBank/DDBJ whole genome shotgun (WGS) entry which is preliminary data.</text>
</comment>
<evidence type="ECO:0000256" key="3">
    <source>
        <dbReference type="ARBA" id="ARBA00038502"/>
    </source>
</evidence>
<dbReference type="Gene3D" id="3.40.630.30">
    <property type="match status" value="1"/>
</dbReference>
<dbReference type="InterPro" id="IPR051531">
    <property type="entry name" value="N-acetyltransferase"/>
</dbReference>
<evidence type="ECO:0000256" key="1">
    <source>
        <dbReference type="ARBA" id="ARBA00022679"/>
    </source>
</evidence>
<dbReference type="PANTHER" id="PTHR43792">
    <property type="entry name" value="GNAT FAMILY, PUTATIVE (AFU_ORTHOLOGUE AFUA_3G00765)-RELATED-RELATED"/>
    <property type="match status" value="1"/>
</dbReference>
<dbReference type="AlphaFoldDB" id="A0A426TSH5"/>
<dbReference type="InterPro" id="IPR016181">
    <property type="entry name" value="Acyl_CoA_acyltransferase"/>
</dbReference>
<evidence type="ECO:0000256" key="2">
    <source>
        <dbReference type="ARBA" id="ARBA00023315"/>
    </source>
</evidence>
<dbReference type="EMBL" id="RSAS01000813">
    <property type="protein sequence ID" value="RRR67030.1"/>
    <property type="molecule type" value="Genomic_DNA"/>
</dbReference>
<gene>
    <name evidence="5" type="ORF">EI684_19645</name>
</gene>
<comment type="similarity">
    <text evidence="3">Belongs to the acetyltransferase family. RimJ subfamily.</text>
</comment>
<proteinExistence type="inferred from homology"/>
<dbReference type="Proteomes" id="UP000280307">
    <property type="component" value="Unassembled WGS sequence"/>
</dbReference>
<feature type="domain" description="N-acetyltransferase" evidence="4">
    <location>
        <begin position="13"/>
        <end position="178"/>
    </location>
</feature>
<dbReference type="InterPro" id="IPR000182">
    <property type="entry name" value="GNAT_dom"/>
</dbReference>